<evidence type="ECO:0000313" key="3">
    <source>
        <dbReference type="EMBL" id="KAG5523423.1"/>
    </source>
</evidence>
<dbReference type="Proteomes" id="UP000823749">
    <property type="component" value="Chromosome 12"/>
</dbReference>
<accession>A0AAV6I759</accession>
<evidence type="ECO:0000313" key="2">
    <source>
        <dbReference type="EMBL" id="KAG5512778.1"/>
    </source>
</evidence>
<reference evidence="3" key="1">
    <citation type="submission" date="2020-08" db="EMBL/GenBank/DDBJ databases">
        <title>Plant Genome Project.</title>
        <authorList>
            <person name="Zhang R.-G."/>
        </authorList>
    </citation>
    <scope>NUCLEOTIDE SEQUENCE</scope>
    <source>
        <strain evidence="3">WSP0</strain>
        <tissue evidence="3">Leaf</tissue>
    </source>
</reference>
<evidence type="ECO:0000256" key="1">
    <source>
        <dbReference type="SAM" id="MobiDB-lite"/>
    </source>
</evidence>
<protein>
    <submittedName>
        <fullName evidence="3">Uncharacterized protein</fullName>
    </submittedName>
</protein>
<organism evidence="3 4">
    <name type="scientific">Rhododendron griersonianum</name>
    <dbReference type="NCBI Taxonomy" id="479676"/>
    <lineage>
        <taxon>Eukaryota</taxon>
        <taxon>Viridiplantae</taxon>
        <taxon>Streptophyta</taxon>
        <taxon>Embryophyta</taxon>
        <taxon>Tracheophyta</taxon>
        <taxon>Spermatophyta</taxon>
        <taxon>Magnoliopsida</taxon>
        <taxon>eudicotyledons</taxon>
        <taxon>Gunneridae</taxon>
        <taxon>Pentapetalae</taxon>
        <taxon>asterids</taxon>
        <taxon>Ericales</taxon>
        <taxon>Ericaceae</taxon>
        <taxon>Ericoideae</taxon>
        <taxon>Rhodoreae</taxon>
        <taxon>Rhododendron</taxon>
    </lineage>
</organism>
<sequence>MLMDANTSGASASIICNQLRYCVPLSLFRTSYDSLSGIYCADDRRNQRPAEPSLHAQVGQNRHVERYNEGRRYQSWTLILQTFVNHRFHEKKTHRLLEQILDEIRMNRQASVACPSPPANPPPHLPLPRNPPPPLA</sequence>
<dbReference type="EMBL" id="JACTNZ010000040">
    <property type="protein sequence ID" value="KAG5512778.1"/>
    <property type="molecule type" value="Genomic_DNA"/>
</dbReference>
<name>A0AAV6I759_9ERIC</name>
<keyword evidence="4" id="KW-1185">Reference proteome</keyword>
<dbReference type="AlphaFoldDB" id="A0AAV6I759"/>
<comment type="caution">
    <text evidence="3">The sequence shown here is derived from an EMBL/GenBank/DDBJ whole genome shotgun (WGS) entry which is preliminary data.</text>
</comment>
<proteinExistence type="predicted"/>
<evidence type="ECO:0000313" key="4">
    <source>
        <dbReference type="Proteomes" id="UP000823749"/>
    </source>
</evidence>
<feature type="compositionally biased region" description="Pro residues" evidence="1">
    <location>
        <begin position="115"/>
        <end position="136"/>
    </location>
</feature>
<feature type="region of interest" description="Disordered" evidence="1">
    <location>
        <begin position="111"/>
        <end position="136"/>
    </location>
</feature>
<gene>
    <name evidence="3" type="ORF">RHGRI_035287</name>
    <name evidence="2" type="ORF">RHGRI_038825</name>
</gene>
<dbReference type="EMBL" id="JACTNZ010000012">
    <property type="protein sequence ID" value="KAG5523423.1"/>
    <property type="molecule type" value="Genomic_DNA"/>
</dbReference>